<dbReference type="InterPro" id="IPR001759">
    <property type="entry name" value="PTX_dom"/>
</dbReference>
<keyword evidence="10" id="KW-1133">Transmembrane helix</keyword>
<dbReference type="InterPro" id="IPR036055">
    <property type="entry name" value="LDL_receptor-like_sf"/>
</dbReference>
<dbReference type="GO" id="GO:0046872">
    <property type="term" value="F:metal ion binding"/>
    <property type="evidence" value="ECO:0007669"/>
    <property type="project" value="UniProtKB-KW"/>
</dbReference>
<keyword evidence="10" id="KW-0472">Membrane</keyword>
<dbReference type="CDD" id="cd00112">
    <property type="entry name" value="LDLa"/>
    <property type="match status" value="1"/>
</dbReference>
<evidence type="ECO:0000256" key="7">
    <source>
        <dbReference type="ARBA" id="ARBA00023180"/>
    </source>
</evidence>
<evidence type="ECO:0000256" key="6">
    <source>
        <dbReference type="ARBA" id="ARBA00023157"/>
    </source>
</evidence>
<dbReference type="Pfam" id="PF00057">
    <property type="entry name" value="Ldl_recept_a"/>
    <property type="match status" value="1"/>
</dbReference>
<feature type="disulfide bond" evidence="8">
    <location>
        <begin position="499"/>
        <end position="514"/>
    </location>
</feature>
<evidence type="ECO:0000256" key="2">
    <source>
        <dbReference type="ARBA" id="ARBA00022723"/>
    </source>
</evidence>
<keyword evidence="4" id="KW-0677">Repeat</keyword>
<reference evidence="12 13" key="1">
    <citation type="submission" date="2023-11" db="EMBL/GenBank/DDBJ databases">
        <title>Halocaridina rubra genome assembly.</title>
        <authorList>
            <person name="Smith C."/>
        </authorList>
    </citation>
    <scope>NUCLEOTIDE SEQUENCE [LARGE SCALE GENOMIC DNA]</scope>
    <source>
        <strain evidence="12">EP-1</strain>
        <tissue evidence="12">Whole</tissue>
    </source>
</reference>
<dbReference type="PROSITE" id="PS50068">
    <property type="entry name" value="LDLRA_2"/>
    <property type="match status" value="1"/>
</dbReference>
<gene>
    <name evidence="12" type="ORF">SK128_008954</name>
</gene>
<dbReference type="FunFam" id="4.10.400.10:FF:000034">
    <property type="entry name" value="Low-density lipoprotein receptor-related protein 2"/>
    <property type="match status" value="1"/>
</dbReference>
<dbReference type="Gene3D" id="2.70.170.10">
    <property type="entry name" value="Neurotransmitter-gated ion-channel ligand-binding domain"/>
    <property type="match status" value="1"/>
</dbReference>
<keyword evidence="2" id="KW-0479">Metal-binding</keyword>
<evidence type="ECO:0000256" key="3">
    <source>
        <dbReference type="ARBA" id="ARBA00022729"/>
    </source>
</evidence>
<dbReference type="SUPFAM" id="SSF57424">
    <property type="entry name" value="LDL receptor-like module"/>
    <property type="match status" value="1"/>
</dbReference>
<organism evidence="12 13">
    <name type="scientific">Halocaridina rubra</name>
    <name type="common">Hawaiian red shrimp</name>
    <dbReference type="NCBI Taxonomy" id="373956"/>
    <lineage>
        <taxon>Eukaryota</taxon>
        <taxon>Metazoa</taxon>
        <taxon>Ecdysozoa</taxon>
        <taxon>Arthropoda</taxon>
        <taxon>Crustacea</taxon>
        <taxon>Multicrustacea</taxon>
        <taxon>Malacostraca</taxon>
        <taxon>Eumalacostraca</taxon>
        <taxon>Eucarida</taxon>
        <taxon>Decapoda</taxon>
        <taxon>Pleocyemata</taxon>
        <taxon>Caridea</taxon>
        <taxon>Atyoidea</taxon>
        <taxon>Atyidae</taxon>
        <taxon>Halocaridina</taxon>
    </lineage>
</organism>
<keyword evidence="5" id="KW-0106">Calcium</keyword>
<evidence type="ECO:0000256" key="5">
    <source>
        <dbReference type="ARBA" id="ARBA00022837"/>
    </source>
</evidence>
<comment type="caution">
    <text evidence="9">Lacks conserved residue(s) required for the propagation of feature annotation.</text>
</comment>
<dbReference type="PROSITE" id="PS51828">
    <property type="entry name" value="PTX_2"/>
    <property type="match status" value="1"/>
</dbReference>
<evidence type="ECO:0000259" key="11">
    <source>
        <dbReference type="PROSITE" id="PS51828"/>
    </source>
</evidence>
<proteinExistence type="predicted"/>
<dbReference type="EMBL" id="JAXCGZ010012332">
    <property type="protein sequence ID" value="KAK7073638.1"/>
    <property type="molecule type" value="Genomic_DNA"/>
</dbReference>
<dbReference type="InterPro" id="IPR013320">
    <property type="entry name" value="ConA-like_dom_sf"/>
</dbReference>
<evidence type="ECO:0000256" key="1">
    <source>
        <dbReference type="ARBA" id="ARBA00001913"/>
    </source>
</evidence>
<dbReference type="InterPro" id="IPR036734">
    <property type="entry name" value="Neur_chan_lig-bd_sf"/>
</dbReference>
<sequence>MDGRGRTHNPLLFFAIFIGGILTTVGTIYSRQNSAATTSSQVKVSDTALLAGKKEWLLEFADRSEVTGGHMVMIEFQEDGLETTDSWMMLNQSIPDLTQFSLCVWVTAFYWRTVGTFLSYALSTEKDNYLYIELNDRHIEMDIPGMADVVILLKGETSTLERYHICIVVDDAIQVYLNGAPTKVCGDEKAVGRKSPQSLPALQGKGSLVLGQDQDKPSGGYFESDSFSGSLTDFHIFPLALSSREVEDLYHCNEIKSKSLVNFTHSNWIYSNVAKSTIARLSICNETVNGVFIFFNQLKSYDEAKLLCEVLESVPPKQGQIDSVLNSAVPFFQRGFASYKKMHTHIDTEIEGHCLDMTLFWEPGIYLKARINIKPCGALSTWFICNKSKQKYLRLKGIPKKMKDRIDGEYQLLVHNGQTKLQGTKKSYIILDEEGWCMYGLGNLDPLLCYPSTSDFPPMGRKVWYQYNDNITTLMVLTSCSEAEFTCDSGQCINLIRRCDTRYDCPDKSDENKCRPIAVHTDQLASLRSVPHPPLRVSAKLSVVNIPIINLESNDFVMHIWINITWTDERLTFLNLANDSLIYVDEQYFKEYVWVPCLHFRPIERRVSDLKTIASVEKLCDGEPLLLDSMEENKYRAQCTEFLIRTCFQVIWQCRFNIPKFPFETVFCPLVIELDDRQVWDDNVTVEFPVFDHLPYEAS</sequence>
<evidence type="ECO:0000256" key="4">
    <source>
        <dbReference type="ARBA" id="ARBA00022737"/>
    </source>
</evidence>
<keyword evidence="13" id="KW-1185">Reference proteome</keyword>
<feature type="disulfide bond" evidence="8">
    <location>
        <begin position="487"/>
        <end position="505"/>
    </location>
</feature>
<dbReference type="Gene3D" id="4.10.400.10">
    <property type="entry name" value="Low-density Lipoprotein Receptor"/>
    <property type="match status" value="1"/>
</dbReference>
<keyword evidence="3" id="KW-0732">Signal</keyword>
<keyword evidence="10" id="KW-0812">Transmembrane</keyword>
<evidence type="ECO:0000256" key="8">
    <source>
        <dbReference type="PROSITE-ProRule" id="PRU00124"/>
    </source>
</evidence>
<keyword evidence="7" id="KW-0325">Glycoprotein</keyword>
<feature type="domain" description="Pentraxin (PTX)" evidence="11">
    <location>
        <begin position="70"/>
        <end position="284"/>
    </location>
</feature>
<dbReference type="PANTHER" id="PTHR19277">
    <property type="entry name" value="PENTRAXIN"/>
    <property type="match status" value="1"/>
</dbReference>
<dbReference type="SUPFAM" id="SSF49899">
    <property type="entry name" value="Concanavalin A-like lectins/glucanases"/>
    <property type="match status" value="1"/>
</dbReference>
<evidence type="ECO:0000256" key="10">
    <source>
        <dbReference type="SAM" id="Phobius"/>
    </source>
</evidence>
<dbReference type="InterPro" id="IPR023415">
    <property type="entry name" value="LDLR_class-A_CS"/>
</dbReference>
<evidence type="ECO:0000256" key="9">
    <source>
        <dbReference type="PROSITE-ProRule" id="PRU01172"/>
    </source>
</evidence>
<dbReference type="GO" id="GO:0016020">
    <property type="term" value="C:membrane"/>
    <property type="evidence" value="ECO:0007669"/>
    <property type="project" value="InterPro"/>
</dbReference>
<dbReference type="Pfam" id="PF00354">
    <property type="entry name" value="Pentaxin"/>
    <property type="match status" value="1"/>
</dbReference>
<dbReference type="SUPFAM" id="SSF63712">
    <property type="entry name" value="Nicotinic receptor ligand binding domain-like"/>
    <property type="match status" value="1"/>
</dbReference>
<dbReference type="AlphaFoldDB" id="A0AAN8X3K1"/>
<keyword evidence="6 8" id="KW-1015">Disulfide bond</keyword>
<dbReference type="PANTHER" id="PTHR19277:SF125">
    <property type="entry name" value="B6"/>
    <property type="match status" value="1"/>
</dbReference>
<comment type="caution">
    <text evidence="12">The sequence shown here is derived from an EMBL/GenBank/DDBJ whole genome shotgun (WGS) entry which is preliminary data.</text>
</comment>
<name>A0AAN8X3K1_HALRR</name>
<dbReference type="InterPro" id="IPR051360">
    <property type="entry name" value="Neuronal_Pentraxin_Related"/>
</dbReference>
<protein>
    <recommendedName>
        <fullName evidence="11">Pentraxin (PTX) domain-containing protein</fullName>
    </recommendedName>
</protein>
<dbReference type="SMART" id="SM00159">
    <property type="entry name" value="PTX"/>
    <property type="match status" value="1"/>
</dbReference>
<feature type="transmembrane region" description="Helical" evidence="10">
    <location>
        <begin position="12"/>
        <end position="30"/>
    </location>
</feature>
<accession>A0AAN8X3K1</accession>
<dbReference type="Gene3D" id="2.60.120.200">
    <property type="match status" value="1"/>
</dbReference>
<dbReference type="Proteomes" id="UP001381693">
    <property type="component" value="Unassembled WGS sequence"/>
</dbReference>
<dbReference type="InterPro" id="IPR002172">
    <property type="entry name" value="LDrepeatLR_classA_rpt"/>
</dbReference>
<comment type="cofactor">
    <cofactor evidence="1">
        <name>Ca(2+)</name>
        <dbReference type="ChEBI" id="CHEBI:29108"/>
    </cofactor>
</comment>
<dbReference type="PROSITE" id="PS01209">
    <property type="entry name" value="LDLRA_1"/>
    <property type="match status" value="1"/>
</dbReference>
<evidence type="ECO:0000313" key="12">
    <source>
        <dbReference type="EMBL" id="KAK7073638.1"/>
    </source>
</evidence>
<feature type="disulfide bond" evidence="8">
    <location>
        <begin position="480"/>
        <end position="492"/>
    </location>
</feature>
<evidence type="ECO:0000313" key="13">
    <source>
        <dbReference type="Proteomes" id="UP001381693"/>
    </source>
</evidence>
<dbReference type="GO" id="GO:0005230">
    <property type="term" value="F:extracellular ligand-gated monoatomic ion channel activity"/>
    <property type="evidence" value="ECO:0007669"/>
    <property type="project" value="InterPro"/>
</dbReference>
<dbReference type="SMART" id="SM00192">
    <property type="entry name" value="LDLa"/>
    <property type="match status" value="1"/>
</dbReference>